<organism evidence="3 4">
    <name type="scientific">Macrolepiota fuliginosa MF-IS2</name>
    <dbReference type="NCBI Taxonomy" id="1400762"/>
    <lineage>
        <taxon>Eukaryota</taxon>
        <taxon>Fungi</taxon>
        <taxon>Dikarya</taxon>
        <taxon>Basidiomycota</taxon>
        <taxon>Agaricomycotina</taxon>
        <taxon>Agaricomycetes</taxon>
        <taxon>Agaricomycetidae</taxon>
        <taxon>Agaricales</taxon>
        <taxon>Agaricineae</taxon>
        <taxon>Agaricaceae</taxon>
        <taxon>Macrolepiota</taxon>
    </lineage>
</organism>
<keyword evidence="4" id="KW-1185">Reference proteome</keyword>
<comment type="caution">
    <text evidence="3">The sequence shown here is derived from an EMBL/GenBank/DDBJ whole genome shotgun (WGS) entry which is preliminary data.</text>
</comment>
<evidence type="ECO:0000313" key="3">
    <source>
        <dbReference type="EMBL" id="KAF9452294.1"/>
    </source>
</evidence>
<proteinExistence type="inferred from homology"/>
<feature type="domain" description="SRR1-like" evidence="2">
    <location>
        <begin position="1"/>
        <end position="80"/>
    </location>
</feature>
<evidence type="ECO:0000259" key="2">
    <source>
        <dbReference type="Pfam" id="PF07985"/>
    </source>
</evidence>
<name>A0A9P5XKV9_9AGAR</name>
<protein>
    <recommendedName>
        <fullName evidence="2">SRR1-like domain-containing protein</fullName>
    </recommendedName>
</protein>
<evidence type="ECO:0000256" key="1">
    <source>
        <dbReference type="ARBA" id="ARBA00009856"/>
    </source>
</evidence>
<dbReference type="AlphaFoldDB" id="A0A9P5XKV9"/>
<dbReference type="PANTHER" id="PTHR28626:SF3">
    <property type="entry name" value="SRR1-LIKE PROTEIN"/>
    <property type="match status" value="1"/>
</dbReference>
<dbReference type="GO" id="GO:0005737">
    <property type="term" value="C:cytoplasm"/>
    <property type="evidence" value="ECO:0007669"/>
    <property type="project" value="TreeGrafter"/>
</dbReference>
<sequence>MPHCDMGLYDNLLRANWSQDRIQTLVLLANRLEEYLENHPHHKLREHVPYLFKTAPVLNCHPFPTSEAWPTAFNNTSVQWVRLPNNLPNDWFLEAPNQTQRS</sequence>
<dbReference type="Pfam" id="PF07985">
    <property type="entry name" value="SRR1"/>
    <property type="match status" value="1"/>
</dbReference>
<dbReference type="GO" id="GO:0005634">
    <property type="term" value="C:nucleus"/>
    <property type="evidence" value="ECO:0007669"/>
    <property type="project" value="TreeGrafter"/>
</dbReference>
<comment type="similarity">
    <text evidence="1">Belongs to the SRR1 family.</text>
</comment>
<dbReference type="Proteomes" id="UP000807342">
    <property type="component" value="Unassembled WGS sequence"/>
</dbReference>
<accession>A0A9P5XKV9</accession>
<gene>
    <name evidence="3" type="ORF">P691DRAFT_805174</name>
</gene>
<evidence type="ECO:0000313" key="4">
    <source>
        <dbReference type="Proteomes" id="UP000807342"/>
    </source>
</evidence>
<dbReference type="PANTHER" id="PTHR28626">
    <property type="entry name" value="SRR1-LIKE PROTEIN"/>
    <property type="match status" value="1"/>
</dbReference>
<dbReference type="InterPro" id="IPR040044">
    <property type="entry name" value="SRR1L"/>
</dbReference>
<reference evidence="3" key="1">
    <citation type="submission" date="2020-11" db="EMBL/GenBank/DDBJ databases">
        <authorList>
            <consortium name="DOE Joint Genome Institute"/>
            <person name="Ahrendt S."/>
            <person name="Riley R."/>
            <person name="Andreopoulos W."/>
            <person name="Labutti K."/>
            <person name="Pangilinan J."/>
            <person name="Ruiz-Duenas F.J."/>
            <person name="Barrasa J.M."/>
            <person name="Sanchez-Garcia M."/>
            <person name="Camarero S."/>
            <person name="Miyauchi S."/>
            <person name="Serrano A."/>
            <person name="Linde D."/>
            <person name="Babiker R."/>
            <person name="Drula E."/>
            <person name="Ayuso-Fernandez I."/>
            <person name="Pacheco R."/>
            <person name="Padilla G."/>
            <person name="Ferreira P."/>
            <person name="Barriuso J."/>
            <person name="Kellner H."/>
            <person name="Castanera R."/>
            <person name="Alfaro M."/>
            <person name="Ramirez L."/>
            <person name="Pisabarro A.G."/>
            <person name="Kuo A."/>
            <person name="Tritt A."/>
            <person name="Lipzen A."/>
            <person name="He G."/>
            <person name="Yan M."/>
            <person name="Ng V."/>
            <person name="Cullen D."/>
            <person name="Martin F."/>
            <person name="Rosso M.-N."/>
            <person name="Henrissat B."/>
            <person name="Hibbett D."/>
            <person name="Martinez A.T."/>
            <person name="Grigoriev I.V."/>
        </authorList>
    </citation>
    <scope>NUCLEOTIDE SEQUENCE</scope>
    <source>
        <strain evidence="3">MF-IS2</strain>
    </source>
</reference>
<dbReference type="OrthoDB" id="551431at2759"/>
<dbReference type="InterPro" id="IPR012942">
    <property type="entry name" value="SRR1-like"/>
</dbReference>
<dbReference type="EMBL" id="MU151073">
    <property type="protein sequence ID" value="KAF9452294.1"/>
    <property type="molecule type" value="Genomic_DNA"/>
</dbReference>